<evidence type="ECO:0000256" key="1">
    <source>
        <dbReference type="SAM" id="MobiDB-lite"/>
    </source>
</evidence>
<evidence type="ECO:0000313" key="2">
    <source>
        <dbReference type="EMBL" id="BAR98091.1"/>
    </source>
</evidence>
<reference evidence="2" key="1">
    <citation type="journal article" date="2015" name="Genome Announc.">
        <title>Complete Genome Sequence of the Bacteriochlorophyll b-Producing Photosynthetic Bacterium Blastochloris viridis.</title>
        <authorList>
            <person name="Tsukatani Y."/>
            <person name="Hirose Y."/>
            <person name="Harada J."/>
            <person name="Misawa N."/>
            <person name="Mori K."/>
            <person name="Inoue K."/>
            <person name="Tamiaki H."/>
        </authorList>
    </citation>
    <scope>NUCLEOTIDE SEQUENCE [LARGE SCALE GENOMIC DNA]</scope>
    <source>
        <strain evidence="2">DSM 133</strain>
    </source>
</reference>
<proteinExistence type="predicted"/>
<gene>
    <name evidence="2" type="ORF">BV133_498</name>
</gene>
<name>A0A182CZP7_BLAVI</name>
<sequence length="42" mass="4690">MRNLSKTIAVDPDDIRPLRPAPHDPVSEKTLSDQGRFGEACR</sequence>
<protein>
    <submittedName>
        <fullName evidence="2">Uncharacterized protein</fullName>
    </submittedName>
</protein>
<dbReference type="AlphaFoldDB" id="A0A182CZP7"/>
<organism evidence="2">
    <name type="scientific">Blastochloris viridis</name>
    <name type="common">Rhodopseudomonas viridis</name>
    <dbReference type="NCBI Taxonomy" id="1079"/>
    <lineage>
        <taxon>Bacteria</taxon>
        <taxon>Pseudomonadati</taxon>
        <taxon>Pseudomonadota</taxon>
        <taxon>Alphaproteobacteria</taxon>
        <taxon>Hyphomicrobiales</taxon>
        <taxon>Blastochloridaceae</taxon>
        <taxon>Blastochloris</taxon>
    </lineage>
</organism>
<feature type="region of interest" description="Disordered" evidence="1">
    <location>
        <begin position="1"/>
        <end position="42"/>
    </location>
</feature>
<accession>A0A182CZP7</accession>
<feature type="compositionally biased region" description="Basic and acidic residues" evidence="1">
    <location>
        <begin position="13"/>
        <end position="31"/>
    </location>
</feature>
<dbReference type="EMBL" id="AP014854">
    <property type="protein sequence ID" value="BAR98091.1"/>
    <property type="molecule type" value="Genomic_DNA"/>
</dbReference>